<sequence>MQGIRLGREVPGGVCDFCVGYPDDMFIRSATSEDLDFIESAFDHAREFMRANGNPTQWPSDYPSRSDALSDIERGECFLVCDEQGPLAVFSFARGPEEEYSQIDGAWHFDDEYGVIHRLASVRGRGVTRVVMDFCAGQVPYLRCDTHLDNGPMRRALEAYGFEPCGMISVRGQCPRIAYDGLFSQISK</sequence>
<evidence type="ECO:0000313" key="1">
    <source>
        <dbReference type="EMBL" id="VYS84433.1"/>
    </source>
</evidence>
<organism evidence="1">
    <name type="scientific">Schaalia odontolytica</name>
    <dbReference type="NCBI Taxonomy" id="1660"/>
    <lineage>
        <taxon>Bacteria</taxon>
        <taxon>Bacillati</taxon>
        <taxon>Actinomycetota</taxon>
        <taxon>Actinomycetes</taxon>
        <taxon>Actinomycetales</taxon>
        <taxon>Actinomycetaceae</taxon>
        <taxon>Schaalia</taxon>
    </lineage>
</organism>
<gene>
    <name evidence="1" type="ORF">AOLFYP35_00528</name>
</gene>
<dbReference type="EMBL" id="CACRSM010000002">
    <property type="protein sequence ID" value="VYS84433.1"/>
    <property type="molecule type" value="Genomic_DNA"/>
</dbReference>
<dbReference type="Gene3D" id="3.40.630.30">
    <property type="match status" value="1"/>
</dbReference>
<dbReference type="InterPro" id="IPR016181">
    <property type="entry name" value="Acyl_CoA_acyltransferase"/>
</dbReference>
<dbReference type="AlphaFoldDB" id="A0A6N2RSS3"/>
<proteinExistence type="predicted"/>
<dbReference type="SUPFAM" id="SSF55729">
    <property type="entry name" value="Acyl-CoA N-acyltransferases (Nat)"/>
    <property type="match status" value="1"/>
</dbReference>
<accession>A0A6N2RSS3</accession>
<name>A0A6N2RSS3_9ACTO</name>
<protein>
    <recommendedName>
        <fullName evidence="2">N-acetyltransferase domain-containing protein</fullName>
    </recommendedName>
</protein>
<evidence type="ECO:0008006" key="2">
    <source>
        <dbReference type="Google" id="ProtNLM"/>
    </source>
</evidence>
<reference evidence="1" key="1">
    <citation type="submission" date="2019-11" db="EMBL/GenBank/DDBJ databases">
        <authorList>
            <person name="Feng L."/>
        </authorList>
    </citation>
    <scope>NUCLEOTIDE SEQUENCE</scope>
    <source>
        <strain evidence="1">AodontolyticusLFYP35</strain>
    </source>
</reference>